<dbReference type="EMBL" id="MU254101">
    <property type="protein sequence ID" value="KAG9242195.1"/>
    <property type="molecule type" value="Genomic_DNA"/>
</dbReference>
<gene>
    <name evidence="2" type="ORF">BJ878DRAFT_516741</name>
</gene>
<reference evidence="2" key="1">
    <citation type="journal article" date="2021" name="IMA Fungus">
        <title>Genomic characterization of three marine fungi, including Emericellopsis atlantica sp. nov. with signatures of a generalist lifestyle and marine biomass degradation.</title>
        <authorList>
            <person name="Hagestad O.C."/>
            <person name="Hou L."/>
            <person name="Andersen J.H."/>
            <person name="Hansen E.H."/>
            <person name="Altermark B."/>
            <person name="Li C."/>
            <person name="Kuhnert E."/>
            <person name="Cox R.J."/>
            <person name="Crous P.W."/>
            <person name="Spatafora J.W."/>
            <person name="Lail K."/>
            <person name="Amirebrahimi M."/>
            <person name="Lipzen A."/>
            <person name="Pangilinan J."/>
            <person name="Andreopoulos W."/>
            <person name="Hayes R.D."/>
            <person name="Ng V."/>
            <person name="Grigoriev I.V."/>
            <person name="Jackson S.A."/>
            <person name="Sutton T.D.S."/>
            <person name="Dobson A.D.W."/>
            <person name="Rama T."/>
        </authorList>
    </citation>
    <scope>NUCLEOTIDE SEQUENCE</scope>
    <source>
        <strain evidence="2">TRa3180A</strain>
    </source>
</reference>
<accession>A0A9P7YZQ0</accession>
<comment type="caution">
    <text evidence="2">The sequence shown here is derived from an EMBL/GenBank/DDBJ whole genome shotgun (WGS) entry which is preliminary data.</text>
</comment>
<sequence>MWLQTFMMRQYRVLLTLILLLLVVVTTVVASPVTHSHQHRRAGPARAGANYMPVSYAIAPTPLIEGLVQYFPGDPLTLDSANRILTLDYGAEVSGFPFVEISEVGAPGT</sequence>
<evidence type="ECO:0000256" key="1">
    <source>
        <dbReference type="SAM" id="SignalP"/>
    </source>
</evidence>
<evidence type="ECO:0000313" key="3">
    <source>
        <dbReference type="Proteomes" id="UP000887226"/>
    </source>
</evidence>
<name>A0A9P7YZQ0_9HELO</name>
<dbReference type="AlphaFoldDB" id="A0A9P7YZQ0"/>
<protein>
    <submittedName>
        <fullName evidence="2">Uncharacterized protein</fullName>
    </submittedName>
</protein>
<dbReference type="Proteomes" id="UP000887226">
    <property type="component" value="Unassembled WGS sequence"/>
</dbReference>
<keyword evidence="3" id="KW-1185">Reference proteome</keyword>
<proteinExistence type="predicted"/>
<organism evidence="2 3">
    <name type="scientific">Calycina marina</name>
    <dbReference type="NCBI Taxonomy" id="1763456"/>
    <lineage>
        <taxon>Eukaryota</taxon>
        <taxon>Fungi</taxon>
        <taxon>Dikarya</taxon>
        <taxon>Ascomycota</taxon>
        <taxon>Pezizomycotina</taxon>
        <taxon>Leotiomycetes</taxon>
        <taxon>Helotiales</taxon>
        <taxon>Pezizellaceae</taxon>
        <taxon>Calycina</taxon>
    </lineage>
</organism>
<evidence type="ECO:0000313" key="2">
    <source>
        <dbReference type="EMBL" id="KAG9242195.1"/>
    </source>
</evidence>
<feature type="non-terminal residue" evidence="2">
    <location>
        <position position="109"/>
    </location>
</feature>
<feature type="signal peptide" evidence="1">
    <location>
        <begin position="1"/>
        <end position="30"/>
    </location>
</feature>
<keyword evidence="1" id="KW-0732">Signal</keyword>
<feature type="chain" id="PRO_5040173537" evidence="1">
    <location>
        <begin position="31"/>
        <end position="109"/>
    </location>
</feature>